<dbReference type="SUPFAM" id="SSF46689">
    <property type="entry name" value="Homeodomain-like"/>
    <property type="match status" value="1"/>
</dbReference>
<keyword evidence="4" id="KW-0812">Transmembrane</keyword>
<sequence length="613" mass="72121">MKQNDLKYCFLKKYLVILFFFPVYYSISAKITTTTDVDNKDSLRKYSIGDLIRKSYAEKNMKIYCDEIGKRKLSDYHKSVYYRIYGEKYYFEIVNDFDKAVTLLKISNYYAKKANDLTIFASNLNIIALIYAVQNKKEQALFFLKEKKKFNSQEKPNYQELLFGGDDALTYGVFGDFDKKIKAYLKAVKDLDDYLESEKKLSPELILEINRSKRDKYSNIVESYLLQKKLDSASFIIKKIKNLPLSKRDLDTYNIRENEIHLAILQGNLDDAIQKAKKDLNEFRNNKISVFYDSYYLAKAYNLKKNFKTSLYYCEQALLSKTISLGFINHELELYKLAMDNADKLGDDSSYIKYSKLYHKVNKNFDYNAKASFITRLYNQDQIKPLQYELNQRKNKNYYFLGIVLFLLLTGYFLWRLIKSKECKKKFLEITERFRQKENKDQYIETDSTDKEIVDQHLEIDSSVSANKENTNQNLEVDRVETDSISKENAITLAPEKEQEILKKLAKFENKEQFLSPNISLSVLAASLNVNSNYLSFTIKKHKKTNFNGYINQLRIDYIIQKMTQHPEYLTYKISYLAEECGFASHTTFTRIFIEKTGISPSKFISYLQSPPK</sequence>
<evidence type="ECO:0000256" key="1">
    <source>
        <dbReference type="ARBA" id="ARBA00023015"/>
    </source>
</evidence>
<accession>A0A0Q3HQ07</accession>
<keyword evidence="4" id="KW-1133">Transmembrane helix</keyword>
<name>A0A0Q3HQ07_9FLAO</name>
<evidence type="ECO:0000259" key="5">
    <source>
        <dbReference type="PROSITE" id="PS01124"/>
    </source>
</evidence>
<dbReference type="EMBL" id="LLYZ01000012">
    <property type="protein sequence ID" value="KQK24848.1"/>
    <property type="molecule type" value="Genomic_DNA"/>
</dbReference>
<evidence type="ECO:0000313" key="7">
    <source>
        <dbReference type="Proteomes" id="UP000051682"/>
    </source>
</evidence>
<reference evidence="6 7" key="1">
    <citation type="submission" date="2015-10" db="EMBL/GenBank/DDBJ databases">
        <title>Chryseobacterium aquaticum genome.</title>
        <authorList>
            <person name="Newman J.D."/>
            <person name="Ferguson M.B."/>
            <person name="Miller J.R."/>
        </authorList>
    </citation>
    <scope>NUCLEOTIDE SEQUENCE [LARGE SCALE GENOMIC DNA]</scope>
    <source>
        <strain evidence="6 7">KCTC 12483</strain>
    </source>
</reference>
<dbReference type="Pfam" id="PF12833">
    <property type="entry name" value="HTH_18"/>
    <property type="match status" value="1"/>
</dbReference>
<evidence type="ECO:0000256" key="2">
    <source>
        <dbReference type="ARBA" id="ARBA00023125"/>
    </source>
</evidence>
<keyword evidence="2" id="KW-0238">DNA-binding</keyword>
<dbReference type="InterPro" id="IPR018060">
    <property type="entry name" value="HTH_AraC"/>
</dbReference>
<gene>
    <name evidence="6" type="ORF">AR438_14280</name>
</gene>
<dbReference type="Proteomes" id="UP000051682">
    <property type="component" value="Unassembled WGS sequence"/>
</dbReference>
<evidence type="ECO:0000256" key="3">
    <source>
        <dbReference type="ARBA" id="ARBA00023163"/>
    </source>
</evidence>
<keyword evidence="7" id="KW-1185">Reference proteome</keyword>
<keyword evidence="3" id="KW-0804">Transcription</keyword>
<dbReference type="PANTHER" id="PTHR43280:SF34">
    <property type="entry name" value="ARAC-FAMILY TRANSCRIPTIONAL REGULATOR"/>
    <property type="match status" value="1"/>
</dbReference>
<dbReference type="PANTHER" id="PTHR43280">
    <property type="entry name" value="ARAC-FAMILY TRANSCRIPTIONAL REGULATOR"/>
    <property type="match status" value="1"/>
</dbReference>
<dbReference type="Gene3D" id="1.10.10.60">
    <property type="entry name" value="Homeodomain-like"/>
    <property type="match status" value="2"/>
</dbReference>
<dbReference type="STRING" id="452084.AR438_14280"/>
<keyword evidence="4" id="KW-0472">Membrane</keyword>
<dbReference type="GO" id="GO:0043565">
    <property type="term" value="F:sequence-specific DNA binding"/>
    <property type="evidence" value="ECO:0007669"/>
    <property type="project" value="InterPro"/>
</dbReference>
<evidence type="ECO:0000313" key="6">
    <source>
        <dbReference type="EMBL" id="KQK24848.1"/>
    </source>
</evidence>
<dbReference type="InterPro" id="IPR009057">
    <property type="entry name" value="Homeodomain-like_sf"/>
</dbReference>
<protein>
    <recommendedName>
        <fullName evidence="5">HTH araC/xylS-type domain-containing protein</fullName>
    </recommendedName>
</protein>
<keyword evidence="1" id="KW-0805">Transcription regulation</keyword>
<proteinExistence type="predicted"/>
<feature type="transmembrane region" description="Helical" evidence="4">
    <location>
        <begin position="398"/>
        <end position="418"/>
    </location>
</feature>
<dbReference type="GO" id="GO:0003700">
    <property type="term" value="F:DNA-binding transcription factor activity"/>
    <property type="evidence" value="ECO:0007669"/>
    <property type="project" value="InterPro"/>
</dbReference>
<evidence type="ECO:0000256" key="4">
    <source>
        <dbReference type="SAM" id="Phobius"/>
    </source>
</evidence>
<dbReference type="AlphaFoldDB" id="A0A0Q3HQ07"/>
<comment type="caution">
    <text evidence="6">The sequence shown here is derived from an EMBL/GenBank/DDBJ whole genome shotgun (WGS) entry which is preliminary data.</text>
</comment>
<dbReference type="SMART" id="SM00342">
    <property type="entry name" value="HTH_ARAC"/>
    <property type="match status" value="1"/>
</dbReference>
<dbReference type="PROSITE" id="PS01124">
    <property type="entry name" value="HTH_ARAC_FAMILY_2"/>
    <property type="match status" value="1"/>
</dbReference>
<feature type="domain" description="HTH araC/xylS-type" evidence="5">
    <location>
        <begin position="499"/>
        <end position="607"/>
    </location>
</feature>
<organism evidence="6 7">
    <name type="scientific">Chryseobacterium aquaticum</name>
    <dbReference type="NCBI Taxonomy" id="452084"/>
    <lineage>
        <taxon>Bacteria</taxon>
        <taxon>Pseudomonadati</taxon>
        <taxon>Bacteroidota</taxon>
        <taxon>Flavobacteriia</taxon>
        <taxon>Flavobacteriales</taxon>
        <taxon>Weeksellaceae</taxon>
        <taxon>Chryseobacterium group</taxon>
        <taxon>Chryseobacterium</taxon>
    </lineage>
</organism>